<keyword evidence="1" id="KW-0489">Methyltransferase</keyword>
<sequence>MQYQSFPDVRGGSESLQKLSSLRLPPLAGKRFLDVGCNEGFFCGYALFDGAAHVVGIDKSAEALSRARLRFAAAEFLNQSWDCLPEGPFDVITLLSALHYAEDQAELIHRLMERLSDNGLLVLEISMAPGHQDEWIKVKRAIDERYFPTRIKLGKVLKDYAWKVIGHSVNQAGDPLQRYVVHVRKLKPYAWLLMQQPGTGKSTISRRIFSGKPKVPVVSGDRTYLQITQGKFDISAGLREAVSQGFTTATIDKTTRRVLEQGLAAELVELWTRQAGYRDFILDSYVPAEFHQHIRDQLHALGYFPVDISWDTPSPLVQARDAIGKANSYEAHLKKTAVEATAGRISIRKLLKPGLKSLVRWHLDSPTPGQLHAGPNALRLSGWALGSERYQSDYQIYVSGPQGRLLFSPRKVRQDVLTTLFGQEQAAPEFWRTMPCGFSFELPPAWLENAFELGVQFNGEQVPLARVSTDSAESSSGFGTQLLRNLKRYSGK</sequence>
<reference evidence="2" key="1">
    <citation type="submission" date="2021-01" db="EMBL/GenBank/DDBJ databases">
        <title>Genome public.</title>
        <authorList>
            <person name="Liu C."/>
            <person name="Sun Q."/>
        </authorList>
    </citation>
    <scope>NUCLEOTIDE SEQUENCE [LARGE SCALE GENOMIC DNA]</scope>
    <source>
        <strain evidence="2">CGMCC 1.18722</strain>
    </source>
</reference>
<dbReference type="CDD" id="cd02440">
    <property type="entry name" value="AdoMet_MTases"/>
    <property type="match status" value="1"/>
</dbReference>
<name>A0ABS1QSC8_9GAMM</name>
<keyword evidence="2" id="KW-1185">Reference proteome</keyword>
<evidence type="ECO:0000313" key="2">
    <source>
        <dbReference type="Proteomes" id="UP000638570"/>
    </source>
</evidence>
<dbReference type="GO" id="GO:0008168">
    <property type="term" value="F:methyltransferase activity"/>
    <property type="evidence" value="ECO:0007669"/>
    <property type="project" value="UniProtKB-KW"/>
</dbReference>
<keyword evidence="1" id="KW-0808">Transferase</keyword>
<protein>
    <submittedName>
        <fullName evidence="1">Methyltransferase domain-containing protein</fullName>
    </submittedName>
</protein>
<dbReference type="SUPFAM" id="SSF52540">
    <property type="entry name" value="P-loop containing nucleoside triphosphate hydrolases"/>
    <property type="match status" value="1"/>
</dbReference>
<gene>
    <name evidence="1" type="ORF">JKV55_10570</name>
</gene>
<dbReference type="RefSeq" id="WP_202085029.1">
    <property type="nucleotide sequence ID" value="NZ_JAERTZ010000023.1"/>
</dbReference>
<comment type="caution">
    <text evidence="1">The sequence shown here is derived from an EMBL/GenBank/DDBJ whole genome shotgun (WGS) entry which is preliminary data.</text>
</comment>
<dbReference type="InterPro" id="IPR027417">
    <property type="entry name" value="P-loop_NTPase"/>
</dbReference>
<evidence type="ECO:0000313" key="1">
    <source>
        <dbReference type="EMBL" id="MBL1377772.1"/>
    </source>
</evidence>
<dbReference type="GO" id="GO:0032259">
    <property type="term" value="P:methylation"/>
    <property type="evidence" value="ECO:0007669"/>
    <property type="project" value="UniProtKB-KW"/>
</dbReference>
<dbReference type="Pfam" id="PF13489">
    <property type="entry name" value="Methyltransf_23"/>
    <property type="match status" value="1"/>
</dbReference>
<dbReference type="Proteomes" id="UP000638570">
    <property type="component" value="Unassembled WGS sequence"/>
</dbReference>
<dbReference type="Gene3D" id="3.40.50.150">
    <property type="entry name" value="Vaccinia Virus protein VP39"/>
    <property type="match status" value="1"/>
</dbReference>
<organism evidence="1 2">
    <name type="scientific">Zobellella iuensis</name>
    <dbReference type="NCBI Taxonomy" id="2803811"/>
    <lineage>
        <taxon>Bacteria</taxon>
        <taxon>Pseudomonadati</taxon>
        <taxon>Pseudomonadota</taxon>
        <taxon>Gammaproteobacteria</taxon>
        <taxon>Aeromonadales</taxon>
        <taxon>Aeromonadaceae</taxon>
        <taxon>Zobellella</taxon>
    </lineage>
</organism>
<dbReference type="SUPFAM" id="SSF53335">
    <property type="entry name" value="S-adenosyl-L-methionine-dependent methyltransferases"/>
    <property type="match status" value="1"/>
</dbReference>
<proteinExistence type="predicted"/>
<accession>A0ABS1QSC8</accession>
<dbReference type="InterPro" id="IPR029063">
    <property type="entry name" value="SAM-dependent_MTases_sf"/>
</dbReference>
<dbReference type="PANTHER" id="PTHR43861">
    <property type="entry name" value="TRANS-ACONITATE 2-METHYLTRANSFERASE-RELATED"/>
    <property type="match status" value="1"/>
</dbReference>
<dbReference type="EMBL" id="JAERTZ010000023">
    <property type="protein sequence ID" value="MBL1377772.1"/>
    <property type="molecule type" value="Genomic_DNA"/>
</dbReference>